<sequence>MTASPHSPHSPRPEPAAQEPEGGEPLAEQLWRAVADGDEYTAVDAVTRALSAGTDPESVLLDAVAPVQARVGQEWAANRMTVAQEHAATAVNDRVVAAVALHPASRRRPVRGGITVACVDGEWHALPARLLAEVLRLRGWKVDFLGAQVPAPHLIAHLHLTGPDAVALSGSIPTRLPTAHATITACQATGVPVLAGGAAFGPDGRYARLLGADAWAPDARRAADQLARGLAPADPAVSGRHPVDLLPHLADQEYTLVSRTSTQLVRDTLAALEARIPAMRDYTDRQRQHTAEDIAHIVDFLTTALYTGDAGLFTGFLVWTGSILTARGVPATTLGPTLDVLAGLLHNFPRALGMLAEARRALDTAAPETDAPGAGTPATAGT</sequence>
<dbReference type="InterPro" id="IPR003759">
    <property type="entry name" value="Cbl-bd_cap"/>
</dbReference>
<protein>
    <submittedName>
        <fullName evidence="6">Cobalamin-binding protein</fullName>
    </submittedName>
</protein>
<keyword evidence="1" id="KW-0479">Metal-binding</keyword>
<feature type="domain" description="B12-binding N-terminal" evidence="5">
    <location>
        <begin position="17"/>
        <end position="111"/>
    </location>
</feature>
<dbReference type="Pfam" id="PF02607">
    <property type="entry name" value="B12-binding_2"/>
    <property type="match status" value="1"/>
</dbReference>
<evidence type="ECO:0000259" key="4">
    <source>
        <dbReference type="PROSITE" id="PS51332"/>
    </source>
</evidence>
<dbReference type="PANTHER" id="PTHR45833:SF1">
    <property type="entry name" value="METHIONINE SYNTHASE"/>
    <property type="match status" value="1"/>
</dbReference>
<feature type="region of interest" description="Disordered" evidence="3">
    <location>
        <begin position="1"/>
        <end position="25"/>
    </location>
</feature>
<evidence type="ECO:0000256" key="2">
    <source>
        <dbReference type="ARBA" id="ARBA00023285"/>
    </source>
</evidence>
<evidence type="ECO:0000313" key="6">
    <source>
        <dbReference type="EMBL" id="NJQ01702.1"/>
    </source>
</evidence>
<feature type="region of interest" description="Disordered" evidence="3">
    <location>
        <begin position="363"/>
        <end position="382"/>
    </location>
</feature>
<proteinExistence type="predicted"/>
<dbReference type="InterPro" id="IPR036724">
    <property type="entry name" value="Cobalamin-bd_sf"/>
</dbReference>
<organism evidence="6 7">
    <name type="scientific">Streptomyces zingiberis</name>
    <dbReference type="NCBI Taxonomy" id="2053010"/>
    <lineage>
        <taxon>Bacteria</taxon>
        <taxon>Bacillati</taxon>
        <taxon>Actinomycetota</taxon>
        <taxon>Actinomycetes</taxon>
        <taxon>Kitasatosporales</taxon>
        <taxon>Streptomycetaceae</taxon>
        <taxon>Streptomyces</taxon>
    </lineage>
</organism>
<dbReference type="RefSeq" id="WP_168102318.1">
    <property type="nucleotide sequence ID" value="NZ_JAATEN010000009.1"/>
</dbReference>
<gene>
    <name evidence="6" type="ORF">HCK00_14480</name>
</gene>
<evidence type="ECO:0000313" key="7">
    <source>
        <dbReference type="Proteomes" id="UP000695264"/>
    </source>
</evidence>
<evidence type="ECO:0000256" key="3">
    <source>
        <dbReference type="SAM" id="MobiDB-lite"/>
    </source>
</evidence>
<dbReference type="InterPro" id="IPR036594">
    <property type="entry name" value="Meth_synthase_dom"/>
</dbReference>
<keyword evidence="2" id="KW-0170">Cobalt</keyword>
<accession>A0ABX1C168</accession>
<dbReference type="PROSITE" id="PS51337">
    <property type="entry name" value="B12_BINDING_NTER"/>
    <property type="match status" value="1"/>
</dbReference>
<dbReference type="Proteomes" id="UP000695264">
    <property type="component" value="Unassembled WGS sequence"/>
</dbReference>
<dbReference type="PROSITE" id="PS51332">
    <property type="entry name" value="B12_BINDING"/>
    <property type="match status" value="1"/>
</dbReference>
<reference evidence="6 7" key="1">
    <citation type="submission" date="2020-03" db="EMBL/GenBank/DDBJ databases">
        <title>WGS of actinomycetes isolated from Thailand.</title>
        <authorList>
            <person name="Thawai C."/>
        </authorList>
    </citation>
    <scope>NUCLEOTIDE SEQUENCE [LARGE SCALE GENOMIC DNA]</scope>
    <source>
        <strain evidence="6 7">PLAI 1-29</strain>
    </source>
</reference>
<name>A0ABX1C168_9ACTN</name>
<dbReference type="EMBL" id="JAATEN010000009">
    <property type="protein sequence ID" value="NJQ01702.1"/>
    <property type="molecule type" value="Genomic_DNA"/>
</dbReference>
<dbReference type="InterPro" id="IPR006158">
    <property type="entry name" value="Cobalamin-bd"/>
</dbReference>
<comment type="caution">
    <text evidence="6">The sequence shown here is derived from an EMBL/GenBank/DDBJ whole genome shotgun (WGS) entry which is preliminary data.</text>
</comment>
<dbReference type="Gene3D" id="3.40.50.280">
    <property type="entry name" value="Cobalamin-binding domain"/>
    <property type="match status" value="1"/>
</dbReference>
<keyword evidence="7" id="KW-1185">Reference proteome</keyword>
<evidence type="ECO:0000259" key="5">
    <source>
        <dbReference type="PROSITE" id="PS51337"/>
    </source>
</evidence>
<dbReference type="SUPFAM" id="SSF47644">
    <property type="entry name" value="Methionine synthase domain"/>
    <property type="match status" value="1"/>
</dbReference>
<feature type="domain" description="B12-binding" evidence="4">
    <location>
        <begin position="111"/>
        <end position="237"/>
    </location>
</feature>
<feature type="compositionally biased region" description="Low complexity" evidence="3">
    <location>
        <begin position="15"/>
        <end position="25"/>
    </location>
</feature>
<dbReference type="InterPro" id="IPR050554">
    <property type="entry name" value="Met_Synthase/Corrinoid"/>
</dbReference>
<dbReference type="Pfam" id="PF02310">
    <property type="entry name" value="B12-binding"/>
    <property type="match status" value="1"/>
</dbReference>
<dbReference type="PANTHER" id="PTHR45833">
    <property type="entry name" value="METHIONINE SYNTHASE"/>
    <property type="match status" value="1"/>
</dbReference>
<dbReference type="Gene3D" id="1.10.1240.10">
    <property type="entry name" value="Methionine synthase domain"/>
    <property type="match status" value="1"/>
</dbReference>
<dbReference type="SUPFAM" id="SSF52242">
    <property type="entry name" value="Cobalamin (vitamin B12)-binding domain"/>
    <property type="match status" value="1"/>
</dbReference>
<evidence type="ECO:0000256" key="1">
    <source>
        <dbReference type="ARBA" id="ARBA00022723"/>
    </source>
</evidence>